<feature type="non-terminal residue" evidence="1">
    <location>
        <position position="165"/>
    </location>
</feature>
<comment type="caution">
    <text evidence="1">The sequence shown here is derived from an EMBL/GenBank/DDBJ whole genome shotgun (WGS) entry which is preliminary data.</text>
</comment>
<protein>
    <submittedName>
        <fullName evidence="1">Uncharacterized protein</fullName>
    </submittedName>
</protein>
<evidence type="ECO:0000313" key="1">
    <source>
        <dbReference type="EMBL" id="MES1923506.1"/>
    </source>
</evidence>
<gene>
    <name evidence="1" type="ORF">MHBO_005087</name>
</gene>
<keyword evidence="2" id="KW-1185">Reference proteome</keyword>
<dbReference type="SUPFAM" id="SSF63829">
    <property type="entry name" value="Calcium-dependent phosphotriesterase"/>
    <property type="match status" value="1"/>
</dbReference>
<organism evidence="1 2">
    <name type="scientific">Bonamia ostreae</name>
    <dbReference type="NCBI Taxonomy" id="126728"/>
    <lineage>
        <taxon>Eukaryota</taxon>
        <taxon>Sar</taxon>
        <taxon>Rhizaria</taxon>
        <taxon>Endomyxa</taxon>
        <taxon>Ascetosporea</taxon>
        <taxon>Haplosporida</taxon>
        <taxon>Bonamia</taxon>
    </lineage>
</organism>
<reference evidence="1 2" key="1">
    <citation type="journal article" date="2024" name="BMC Biol.">
        <title>Comparative genomics of Ascetosporea gives new insight into the evolutionary basis for animal parasitism in Rhizaria.</title>
        <authorList>
            <person name="Hiltunen Thoren M."/>
            <person name="Onut-Brannstrom I."/>
            <person name="Alfjorden A."/>
            <person name="Peckova H."/>
            <person name="Swords F."/>
            <person name="Hooper C."/>
            <person name="Holzer A.S."/>
            <person name="Bass D."/>
            <person name="Burki F."/>
        </authorList>
    </citation>
    <scope>NUCLEOTIDE SEQUENCE [LARGE SCALE GENOMIC DNA]</scope>
    <source>
        <strain evidence="1">20-A016</strain>
    </source>
</reference>
<dbReference type="EMBL" id="JBDODL010006537">
    <property type="protein sequence ID" value="MES1923506.1"/>
    <property type="molecule type" value="Genomic_DNA"/>
</dbReference>
<proteinExistence type="predicted"/>
<dbReference type="Proteomes" id="UP001439008">
    <property type="component" value="Unassembled WGS sequence"/>
</dbReference>
<sequence>MMDFVNYLDTNGNLNVDLKLAGNLYPLMPCSEIHVDQIRGLFATLSFQKDKREIFHLTGKPEVLATIPSHHSKLWRLLCVGNGKIWTSGDGTTVRQIDKHGNILLSIESDESPSSLSVDSQQCLVFSKWNDTTVNVYKDGNVQTHLNKTNWLPRGICFPRNGDIL</sequence>
<accession>A0ABV2AV22</accession>
<evidence type="ECO:0000313" key="2">
    <source>
        <dbReference type="Proteomes" id="UP001439008"/>
    </source>
</evidence>
<name>A0ABV2AV22_9EUKA</name>